<sequence>MAIIPQLSLFSWQDLEELGDLERLVLVLETVPDETLMAHLEAARGHGRNAYPVRAMWNSVLAGVVFQHPSIESLRRELARNAQLRMLCGFRNAAVPPASAYTRFLHRLMAEQDTVDGMFEQLVDDLAAVLPNFGQRLAMDSKGISSRAVRPAKNPTADGRRDVDADFGRKEYRGVHEDGTTWTKVVKWFGYKLHLVVDSTYELPVAWEVTKASVSDVTRAMPMLDHLHHRHGVLLSRAVLLTADRGYDDTKLIAACWDSYQIKPVIDIRNMWRDPDATRVLPGHSTVTYNYRGDVFCQDPVTGQVHTMSNGGFEVRRQRLKKRCPARFAGVSCRGQDTCPVVQGLRIPLQTDRRIFTPMDRASYQWKREYAHRTAVERVNSRLDVSFGLELHTIRGLKKMQLRCGLALIVMLAMALGRIRQRQPERMRRLVGS</sequence>
<feature type="domain" description="Transposase IS4-like" evidence="2">
    <location>
        <begin position="179"/>
        <end position="411"/>
    </location>
</feature>
<feature type="transmembrane region" description="Helical" evidence="1">
    <location>
        <begin position="400"/>
        <end position="419"/>
    </location>
</feature>
<evidence type="ECO:0000313" key="7">
    <source>
        <dbReference type="EMBL" id="SMC05407.1"/>
    </source>
</evidence>
<keyword evidence="1" id="KW-1133">Transmembrane helix</keyword>
<dbReference type="InterPro" id="IPR008490">
    <property type="entry name" value="Transposase_InsH_N"/>
</dbReference>
<keyword evidence="1" id="KW-0472">Membrane</keyword>
<evidence type="ECO:0000313" key="6">
    <source>
        <dbReference type="EMBL" id="SMC04588.1"/>
    </source>
</evidence>
<evidence type="ECO:0000259" key="3">
    <source>
        <dbReference type="Pfam" id="PF05598"/>
    </source>
</evidence>
<evidence type="ECO:0000313" key="9">
    <source>
        <dbReference type="EMBL" id="SMC07564.1"/>
    </source>
</evidence>
<feature type="domain" description="Transposase InsH N-terminal" evidence="3">
    <location>
        <begin position="23"/>
        <end position="107"/>
    </location>
</feature>
<reference evidence="10" key="1">
    <citation type="submission" date="2017-04" db="EMBL/GenBank/DDBJ databases">
        <authorList>
            <person name="Varghese N."/>
            <person name="Submissions S."/>
        </authorList>
    </citation>
    <scope>NUCLEOTIDE SEQUENCE [LARGE SCALE GENOMIC DNA]</scope>
    <source>
        <strain evidence="10">DSM 9293</strain>
    </source>
</reference>
<evidence type="ECO:0000313" key="5">
    <source>
        <dbReference type="EMBL" id="SMC03180.1"/>
    </source>
</evidence>
<evidence type="ECO:0000256" key="1">
    <source>
        <dbReference type="SAM" id="Phobius"/>
    </source>
</evidence>
<dbReference type="EMBL" id="FWWY01000001">
    <property type="protein sequence ID" value="SMC03180.1"/>
    <property type="molecule type" value="Genomic_DNA"/>
</dbReference>
<name>A0A1W1W9L7_SULTA</name>
<evidence type="ECO:0000313" key="8">
    <source>
        <dbReference type="EMBL" id="SMC06478.1"/>
    </source>
</evidence>
<dbReference type="EMBL" id="FWWY01000001">
    <property type="protein sequence ID" value="SMC07564.1"/>
    <property type="molecule type" value="Genomic_DNA"/>
</dbReference>
<evidence type="ECO:0000313" key="4">
    <source>
        <dbReference type="EMBL" id="SMC02984.1"/>
    </source>
</evidence>
<dbReference type="GO" id="GO:0006313">
    <property type="term" value="P:DNA transposition"/>
    <property type="evidence" value="ECO:0007669"/>
    <property type="project" value="InterPro"/>
</dbReference>
<dbReference type="RefSeq" id="WP_084660898.1">
    <property type="nucleotide sequence ID" value="NZ_FWWY01000001.1"/>
</dbReference>
<dbReference type="Pfam" id="PF01609">
    <property type="entry name" value="DDE_Tnp_1"/>
    <property type="match status" value="1"/>
</dbReference>
<dbReference type="Pfam" id="PF05598">
    <property type="entry name" value="DUF772"/>
    <property type="match status" value="1"/>
</dbReference>
<accession>A0A1W1W9L7</accession>
<dbReference type="AlphaFoldDB" id="A0A1W1W9L7"/>
<dbReference type="EMBL" id="FWWY01000001">
    <property type="protein sequence ID" value="SMC04588.1"/>
    <property type="molecule type" value="Genomic_DNA"/>
</dbReference>
<gene>
    <name evidence="4" type="ORF">SAMN00768000_0849</name>
    <name evidence="5" type="ORF">SAMN00768000_0955</name>
    <name evidence="6" type="ORF">SAMN00768000_1732</name>
    <name evidence="7" type="ORF">SAMN00768000_2231</name>
    <name evidence="8" type="ORF">SAMN00768000_2844</name>
    <name evidence="9" type="ORF">SAMN00768000_3445</name>
</gene>
<dbReference type="EMBL" id="FWWY01000001">
    <property type="protein sequence ID" value="SMC06478.1"/>
    <property type="molecule type" value="Genomic_DNA"/>
</dbReference>
<keyword evidence="10" id="KW-1185">Reference proteome</keyword>
<keyword evidence="1" id="KW-0812">Transmembrane</keyword>
<evidence type="ECO:0000313" key="10">
    <source>
        <dbReference type="Proteomes" id="UP000192660"/>
    </source>
</evidence>
<dbReference type="Proteomes" id="UP000192660">
    <property type="component" value="Unassembled WGS sequence"/>
</dbReference>
<protein>
    <submittedName>
        <fullName evidence="4">Transposase DDE domain-containing protein</fullName>
    </submittedName>
</protein>
<dbReference type="OrthoDB" id="5751230at2"/>
<reference evidence="4" key="2">
    <citation type="submission" date="2017-04" db="EMBL/GenBank/DDBJ databases">
        <authorList>
            <person name="Afonso C.L."/>
            <person name="Miller P.J."/>
            <person name="Scott M.A."/>
            <person name="Spackman E."/>
            <person name="Goraichik I."/>
            <person name="Dimitrov K.M."/>
            <person name="Suarez D.L."/>
            <person name="Swayne D.E."/>
        </authorList>
    </citation>
    <scope>NUCLEOTIDE SEQUENCE [LARGE SCALE GENOMIC DNA]</scope>
    <source>
        <strain evidence="4">DSM 9293</strain>
    </source>
</reference>
<organism evidence="4 10">
    <name type="scientific">Sulfobacillus thermosulfidooxidans (strain DSM 9293 / VKM B-1269 / AT-1)</name>
    <dbReference type="NCBI Taxonomy" id="929705"/>
    <lineage>
        <taxon>Bacteria</taxon>
        <taxon>Bacillati</taxon>
        <taxon>Bacillota</taxon>
        <taxon>Clostridia</taxon>
        <taxon>Eubacteriales</taxon>
        <taxon>Clostridiales Family XVII. Incertae Sedis</taxon>
        <taxon>Sulfobacillus</taxon>
    </lineage>
</organism>
<evidence type="ECO:0000259" key="2">
    <source>
        <dbReference type="Pfam" id="PF01609"/>
    </source>
</evidence>
<proteinExistence type="predicted"/>
<dbReference type="GO" id="GO:0004803">
    <property type="term" value="F:transposase activity"/>
    <property type="evidence" value="ECO:0007669"/>
    <property type="project" value="InterPro"/>
</dbReference>
<dbReference type="EMBL" id="FWWY01000001">
    <property type="protein sequence ID" value="SMC02984.1"/>
    <property type="molecule type" value="Genomic_DNA"/>
</dbReference>
<dbReference type="EMBL" id="FWWY01000001">
    <property type="protein sequence ID" value="SMC05407.1"/>
    <property type="molecule type" value="Genomic_DNA"/>
</dbReference>
<dbReference type="GO" id="GO:0003677">
    <property type="term" value="F:DNA binding"/>
    <property type="evidence" value="ECO:0007669"/>
    <property type="project" value="InterPro"/>
</dbReference>
<dbReference type="InterPro" id="IPR002559">
    <property type="entry name" value="Transposase_11"/>
</dbReference>